<evidence type="ECO:0000259" key="1">
    <source>
        <dbReference type="PROSITE" id="PS50097"/>
    </source>
</evidence>
<dbReference type="PROSITE" id="PS50097">
    <property type="entry name" value="BTB"/>
    <property type="match status" value="1"/>
</dbReference>
<evidence type="ECO:0000313" key="3">
    <source>
        <dbReference type="Proteomes" id="UP001627154"/>
    </source>
</evidence>
<dbReference type="Pfam" id="PF00651">
    <property type="entry name" value="BTB"/>
    <property type="match status" value="1"/>
</dbReference>
<evidence type="ECO:0000313" key="2">
    <source>
        <dbReference type="EMBL" id="KAL3406463.1"/>
    </source>
</evidence>
<dbReference type="SMART" id="SM00225">
    <property type="entry name" value="BTB"/>
    <property type="match status" value="1"/>
</dbReference>
<keyword evidence="3" id="KW-1185">Reference proteome</keyword>
<gene>
    <name evidence="2" type="ORF">TKK_001781</name>
</gene>
<dbReference type="InterPro" id="IPR000210">
    <property type="entry name" value="BTB/POZ_dom"/>
</dbReference>
<dbReference type="InterPro" id="IPR011333">
    <property type="entry name" value="SKP1/BTB/POZ_sf"/>
</dbReference>
<dbReference type="SUPFAM" id="SSF54695">
    <property type="entry name" value="POZ domain"/>
    <property type="match status" value="1"/>
</dbReference>
<comment type="caution">
    <text evidence="2">The sequence shown here is derived from an EMBL/GenBank/DDBJ whole genome shotgun (WGS) entry which is preliminary data.</text>
</comment>
<dbReference type="PANTHER" id="PTHR24413">
    <property type="entry name" value="SPECKLE-TYPE POZ PROTEIN"/>
    <property type="match status" value="1"/>
</dbReference>
<feature type="domain" description="BTB" evidence="1">
    <location>
        <begin position="21"/>
        <end position="89"/>
    </location>
</feature>
<dbReference type="Gene3D" id="6.10.250.3030">
    <property type="match status" value="1"/>
</dbReference>
<sequence>MNKVMVPNLKFDWVLLDENLSDIKLRTASGKEIPAHKLMLATASPVFKAMFTLDMLEKKSQSVNMIDISYEAAIEMLRYIYTGSIENGEFSLAMELLLVGEKYQLEGLKNKCEKILSLELSSENAVDILKVANKCNMSSLKKNAVDFIKQYMSVSSDSDDVGNMILSMERLFAK</sequence>
<name>A0ABD2XM02_9HYME</name>
<accession>A0ABD2XM02</accession>
<dbReference type="Gene3D" id="3.30.710.10">
    <property type="entry name" value="Potassium Channel Kv1.1, Chain A"/>
    <property type="match status" value="1"/>
</dbReference>
<protein>
    <recommendedName>
        <fullName evidence="1">BTB domain-containing protein</fullName>
    </recommendedName>
</protein>
<dbReference type="Proteomes" id="UP001627154">
    <property type="component" value="Unassembled WGS sequence"/>
</dbReference>
<dbReference type="AlphaFoldDB" id="A0ABD2XM02"/>
<proteinExistence type="predicted"/>
<dbReference type="EMBL" id="JBJJXI010000019">
    <property type="protein sequence ID" value="KAL3406463.1"/>
    <property type="molecule type" value="Genomic_DNA"/>
</dbReference>
<organism evidence="2 3">
    <name type="scientific">Trichogramma kaykai</name>
    <dbReference type="NCBI Taxonomy" id="54128"/>
    <lineage>
        <taxon>Eukaryota</taxon>
        <taxon>Metazoa</taxon>
        <taxon>Ecdysozoa</taxon>
        <taxon>Arthropoda</taxon>
        <taxon>Hexapoda</taxon>
        <taxon>Insecta</taxon>
        <taxon>Pterygota</taxon>
        <taxon>Neoptera</taxon>
        <taxon>Endopterygota</taxon>
        <taxon>Hymenoptera</taxon>
        <taxon>Apocrita</taxon>
        <taxon>Proctotrupomorpha</taxon>
        <taxon>Chalcidoidea</taxon>
        <taxon>Trichogrammatidae</taxon>
        <taxon>Trichogramma</taxon>
    </lineage>
</organism>
<reference evidence="2 3" key="1">
    <citation type="journal article" date="2024" name="bioRxiv">
        <title>A reference genome for Trichogramma kaykai: A tiny desert-dwelling parasitoid wasp with competing sex-ratio distorters.</title>
        <authorList>
            <person name="Culotta J."/>
            <person name="Lindsey A.R."/>
        </authorList>
    </citation>
    <scope>NUCLEOTIDE SEQUENCE [LARGE SCALE GENOMIC DNA]</scope>
    <source>
        <strain evidence="2 3">KSX58</strain>
    </source>
</reference>